<comment type="caution">
    <text evidence="2">The sequence shown here is derived from an EMBL/GenBank/DDBJ whole genome shotgun (WGS) entry which is preliminary data.</text>
</comment>
<evidence type="ECO:0000313" key="2">
    <source>
        <dbReference type="EMBL" id="MFC0476963.1"/>
    </source>
</evidence>
<keyword evidence="3" id="KW-1185">Reference proteome</keyword>
<feature type="region of interest" description="Disordered" evidence="1">
    <location>
        <begin position="115"/>
        <end position="134"/>
    </location>
</feature>
<reference evidence="2 3" key="1">
    <citation type="submission" date="2024-09" db="EMBL/GenBank/DDBJ databases">
        <authorList>
            <person name="Sun Q."/>
            <person name="Mori K."/>
        </authorList>
    </citation>
    <scope>NUCLEOTIDE SEQUENCE [LARGE SCALE GENOMIC DNA]</scope>
    <source>
        <strain evidence="2 3">CGMCC 1.9126</strain>
    </source>
</reference>
<proteinExistence type="predicted"/>
<dbReference type="EMBL" id="JBHLUU010000114">
    <property type="protein sequence ID" value="MFC0476963.1"/>
    <property type="molecule type" value="Genomic_DNA"/>
</dbReference>
<protein>
    <submittedName>
        <fullName evidence="2">Uncharacterized protein</fullName>
    </submittedName>
</protein>
<accession>A0ABV6KUF7</accession>
<dbReference type="RefSeq" id="WP_377058704.1">
    <property type="nucleotide sequence ID" value="NZ_JBHLUU010000114.1"/>
</dbReference>
<evidence type="ECO:0000256" key="1">
    <source>
        <dbReference type="SAM" id="MobiDB-lite"/>
    </source>
</evidence>
<evidence type="ECO:0000313" key="3">
    <source>
        <dbReference type="Proteomes" id="UP001589738"/>
    </source>
</evidence>
<organism evidence="2 3">
    <name type="scientific">Robertmurraya beringensis</name>
    <dbReference type="NCBI Taxonomy" id="641660"/>
    <lineage>
        <taxon>Bacteria</taxon>
        <taxon>Bacillati</taxon>
        <taxon>Bacillota</taxon>
        <taxon>Bacilli</taxon>
        <taxon>Bacillales</taxon>
        <taxon>Bacillaceae</taxon>
        <taxon>Robertmurraya</taxon>
    </lineage>
</organism>
<dbReference type="Proteomes" id="UP001589738">
    <property type="component" value="Unassembled WGS sequence"/>
</dbReference>
<name>A0ABV6KUF7_9BACI</name>
<feature type="compositionally biased region" description="Basic and acidic residues" evidence="1">
    <location>
        <begin position="115"/>
        <end position="133"/>
    </location>
</feature>
<gene>
    <name evidence="2" type="ORF">ACFFHF_17300</name>
</gene>
<sequence length="282" mass="32454">MNSAMLHNGQVVTAAEYNPDTHGKRIYCIDKACKTNIIYVPGTDSTVPYFKTTGKNEDSKHKQSCGFFKILTFEESIAKVNEYQDELLDKGFPETIIRLNMAQLDPDYQKKVVEKEESQQKKVKDPNEIKVKQESTTPNSISTLKAVVKLLTLYEPDTLATILVSVKGRKIPLSKIVVSSERAHELAWSGEADDTLSYFVYGTIRKVIRREKVIYLNFEPVNNVVFSLVIFDKYFKHFTYKDEQLVDRKVLAYGFRLKKNEFKGKNTSELHIKSNKYIEFLP</sequence>